<dbReference type="Proteomes" id="UP000324222">
    <property type="component" value="Unassembled WGS sequence"/>
</dbReference>
<sequence>MDGDGGGDEDKWEEIAGTELAGATAAGQVCLTCPHLSSIARQAVGRSARLAGRAVDVTRRSNLSVTGDRHPLRPSYSRCLSNIVGFA</sequence>
<comment type="caution">
    <text evidence="1">The sequence shown here is derived from an EMBL/GenBank/DDBJ whole genome shotgun (WGS) entry which is preliminary data.</text>
</comment>
<accession>A0A5B7H583</accession>
<gene>
    <name evidence="1" type="ORF">E2C01_058826</name>
</gene>
<dbReference type="EMBL" id="VSRR010022468">
    <property type="protein sequence ID" value="MPC64705.1"/>
    <property type="molecule type" value="Genomic_DNA"/>
</dbReference>
<reference evidence="1 2" key="1">
    <citation type="submission" date="2019-05" db="EMBL/GenBank/DDBJ databases">
        <title>Another draft genome of Portunus trituberculatus and its Hox gene families provides insights of decapod evolution.</title>
        <authorList>
            <person name="Jeong J.-H."/>
            <person name="Song I."/>
            <person name="Kim S."/>
            <person name="Choi T."/>
            <person name="Kim D."/>
            <person name="Ryu S."/>
            <person name="Kim W."/>
        </authorList>
    </citation>
    <scope>NUCLEOTIDE SEQUENCE [LARGE SCALE GENOMIC DNA]</scope>
    <source>
        <tissue evidence="1">Muscle</tissue>
    </source>
</reference>
<evidence type="ECO:0000313" key="1">
    <source>
        <dbReference type="EMBL" id="MPC64705.1"/>
    </source>
</evidence>
<organism evidence="1 2">
    <name type="scientific">Portunus trituberculatus</name>
    <name type="common">Swimming crab</name>
    <name type="synonym">Neptunus trituberculatus</name>
    <dbReference type="NCBI Taxonomy" id="210409"/>
    <lineage>
        <taxon>Eukaryota</taxon>
        <taxon>Metazoa</taxon>
        <taxon>Ecdysozoa</taxon>
        <taxon>Arthropoda</taxon>
        <taxon>Crustacea</taxon>
        <taxon>Multicrustacea</taxon>
        <taxon>Malacostraca</taxon>
        <taxon>Eumalacostraca</taxon>
        <taxon>Eucarida</taxon>
        <taxon>Decapoda</taxon>
        <taxon>Pleocyemata</taxon>
        <taxon>Brachyura</taxon>
        <taxon>Eubrachyura</taxon>
        <taxon>Portunoidea</taxon>
        <taxon>Portunidae</taxon>
        <taxon>Portuninae</taxon>
        <taxon>Portunus</taxon>
    </lineage>
</organism>
<proteinExistence type="predicted"/>
<dbReference type="AlphaFoldDB" id="A0A5B7H583"/>
<name>A0A5B7H583_PORTR</name>
<keyword evidence="2" id="KW-1185">Reference proteome</keyword>
<evidence type="ECO:0000313" key="2">
    <source>
        <dbReference type="Proteomes" id="UP000324222"/>
    </source>
</evidence>
<protein>
    <submittedName>
        <fullName evidence="1">Uncharacterized protein</fullName>
    </submittedName>
</protein>